<sequence length="73" mass="7789">MIAALLMIGAIMPHRLLRGKRCGFPVNGMSLCVQGPVTTRDGSETISSCAIAIIAARRDALRIGRDSKHRSVA</sequence>
<reference evidence="1 2" key="1">
    <citation type="journal article" date="2004" name="Nat. Biotechnol.">
        <title>Complete genome sequence of the metabolically versatile photosynthetic bacterium Rhodopseudomonas palustris.</title>
        <authorList>
            <person name="Larimer F.W."/>
            <person name="Chain P."/>
            <person name="Hauser L."/>
            <person name="Lamerdin J."/>
            <person name="Malfatti S."/>
            <person name="Do L."/>
            <person name="Land M.L."/>
            <person name="Pelletier D.A."/>
            <person name="Beatty J.T."/>
            <person name="Lang A.S."/>
            <person name="Tabita F.R."/>
            <person name="Gibson J.L."/>
            <person name="Hanson T.E."/>
            <person name="Bobst C."/>
            <person name="Torres J.L."/>
            <person name="Peres C."/>
            <person name="Harrison F.H."/>
            <person name="Gibson J."/>
            <person name="Harwood C.S."/>
        </authorList>
    </citation>
    <scope>NUCLEOTIDE SEQUENCE [LARGE SCALE GENOMIC DNA]</scope>
    <source>
        <strain evidence="2">ATCC BAA-98 / CGA009</strain>
    </source>
</reference>
<keyword evidence="2" id="KW-1185">Reference proteome</keyword>
<gene>
    <name evidence="1" type="ORF">TX73_002520</name>
</gene>
<evidence type="ECO:0000313" key="2">
    <source>
        <dbReference type="Proteomes" id="UP000001426"/>
    </source>
</evidence>
<name>A0AAE9XXI0_RHOPA</name>
<dbReference type="GeneID" id="66891502"/>
<accession>A0AAE9XXI0</accession>
<evidence type="ECO:0000313" key="1">
    <source>
        <dbReference type="EMBL" id="WCL90615.1"/>
    </source>
</evidence>
<dbReference type="EMBL" id="CP116810">
    <property type="protein sequence ID" value="WCL90615.1"/>
    <property type="molecule type" value="Genomic_DNA"/>
</dbReference>
<protein>
    <submittedName>
        <fullName evidence="1">Uncharacterized protein</fullName>
    </submittedName>
</protein>
<dbReference type="KEGG" id="rpa:TX73_002520"/>
<dbReference type="AlphaFoldDB" id="A0AAE9XXI0"/>
<dbReference type="Proteomes" id="UP000001426">
    <property type="component" value="Chromosome"/>
</dbReference>
<organism evidence="1 2">
    <name type="scientific">Rhodopseudomonas palustris (strain ATCC BAA-98 / CGA009)</name>
    <dbReference type="NCBI Taxonomy" id="258594"/>
    <lineage>
        <taxon>Bacteria</taxon>
        <taxon>Pseudomonadati</taxon>
        <taxon>Pseudomonadota</taxon>
        <taxon>Alphaproteobacteria</taxon>
        <taxon>Hyphomicrobiales</taxon>
        <taxon>Nitrobacteraceae</taxon>
        <taxon>Rhodopseudomonas</taxon>
    </lineage>
</organism>
<proteinExistence type="predicted"/>
<dbReference type="RefSeq" id="WP_146090410.1">
    <property type="nucleotide sequence ID" value="NZ_CP116810.1"/>
</dbReference>